<name>A0ABN8EAI0_CHISP</name>
<accession>A0ABN8EAI0</accession>
<evidence type="ECO:0000313" key="2">
    <source>
        <dbReference type="Proteomes" id="UP001153292"/>
    </source>
</evidence>
<sequence>MPFTKSMKGVPQKTLAAKGLVSHDYDAITACQRECTSRVGEAIQLEQEAYLNAHPEVRAMLENLLSVMSSAGKKKDILKDVAIFFTRPPEVLDQEIRERLGIPPGVPYTQESKPAFKYKNLDLQYDLKNIVMKHYPSASWTIPTPVVSTPNTMSSSFISHVTSETTQPTPEPVPIPEPTLSETMFVVISNTVDKAIFLHVDDAALLYDTAYVELMKAVEQAMEIPVIGIREDIADLFYTAYKHFELDIMEKERIAAEIAWEKRMRKKLKRTLRRLHNFKGYETPPTPKSEISSHESYTVPPQRPCICQPQFHYNRYPKDRFGIYLPREKKFKDKNVTLTPAISVESLSDPNETFDTKSIISKKSAASMKSTASHKTTSFKT</sequence>
<reference evidence="1" key="1">
    <citation type="submission" date="2021-12" db="EMBL/GenBank/DDBJ databases">
        <authorList>
            <person name="King R."/>
        </authorList>
    </citation>
    <scope>NUCLEOTIDE SEQUENCE</scope>
</reference>
<protein>
    <submittedName>
        <fullName evidence="1">Uncharacterized protein</fullName>
    </submittedName>
</protein>
<keyword evidence="2" id="KW-1185">Reference proteome</keyword>
<evidence type="ECO:0000313" key="1">
    <source>
        <dbReference type="EMBL" id="CAH0684390.1"/>
    </source>
</evidence>
<gene>
    <name evidence="1" type="ORF">CHILSU_LOCUS5171</name>
</gene>
<proteinExistence type="predicted"/>
<dbReference type="Proteomes" id="UP001153292">
    <property type="component" value="Chromosome 2"/>
</dbReference>
<dbReference type="EMBL" id="OU963895">
    <property type="protein sequence ID" value="CAH0684390.1"/>
    <property type="molecule type" value="Genomic_DNA"/>
</dbReference>
<organism evidence="1 2">
    <name type="scientific">Chilo suppressalis</name>
    <name type="common">Asiatic rice borer moth</name>
    <dbReference type="NCBI Taxonomy" id="168631"/>
    <lineage>
        <taxon>Eukaryota</taxon>
        <taxon>Metazoa</taxon>
        <taxon>Ecdysozoa</taxon>
        <taxon>Arthropoda</taxon>
        <taxon>Hexapoda</taxon>
        <taxon>Insecta</taxon>
        <taxon>Pterygota</taxon>
        <taxon>Neoptera</taxon>
        <taxon>Endopterygota</taxon>
        <taxon>Lepidoptera</taxon>
        <taxon>Glossata</taxon>
        <taxon>Ditrysia</taxon>
        <taxon>Pyraloidea</taxon>
        <taxon>Crambidae</taxon>
        <taxon>Crambinae</taxon>
        <taxon>Chilo</taxon>
    </lineage>
</organism>